<protein>
    <recommendedName>
        <fullName evidence="4">F-box domain-containing protein</fullName>
    </recommendedName>
</protein>
<name>A0ABQ8K7Z9_9APHY</name>
<accession>A0ABQ8K7Z9</accession>
<feature type="transmembrane region" description="Helical" evidence="1">
    <location>
        <begin position="307"/>
        <end position="329"/>
    </location>
</feature>
<keyword evidence="1" id="KW-0812">Transmembrane</keyword>
<evidence type="ECO:0000313" key="2">
    <source>
        <dbReference type="EMBL" id="KAH9833283.1"/>
    </source>
</evidence>
<dbReference type="GeneID" id="72005292"/>
<proteinExistence type="predicted"/>
<dbReference type="RefSeq" id="XP_047776049.1">
    <property type="nucleotide sequence ID" value="XM_047924560.1"/>
</dbReference>
<reference evidence="2 3" key="1">
    <citation type="journal article" date="2021" name="Environ. Microbiol.">
        <title>Gene family expansions and transcriptome signatures uncover fungal adaptations to wood decay.</title>
        <authorList>
            <person name="Hage H."/>
            <person name="Miyauchi S."/>
            <person name="Viragh M."/>
            <person name="Drula E."/>
            <person name="Min B."/>
            <person name="Chaduli D."/>
            <person name="Navarro D."/>
            <person name="Favel A."/>
            <person name="Norest M."/>
            <person name="Lesage-Meessen L."/>
            <person name="Balint B."/>
            <person name="Merenyi Z."/>
            <person name="de Eugenio L."/>
            <person name="Morin E."/>
            <person name="Martinez A.T."/>
            <person name="Baldrian P."/>
            <person name="Stursova M."/>
            <person name="Martinez M.J."/>
            <person name="Novotny C."/>
            <person name="Magnuson J.K."/>
            <person name="Spatafora J.W."/>
            <person name="Maurice S."/>
            <person name="Pangilinan J."/>
            <person name="Andreopoulos W."/>
            <person name="LaButti K."/>
            <person name="Hundley H."/>
            <person name="Na H."/>
            <person name="Kuo A."/>
            <person name="Barry K."/>
            <person name="Lipzen A."/>
            <person name="Henrissat B."/>
            <person name="Riley R."/>
            <person name="Ahrendt S."/>
            <person name="Nagy L.G."/>
            <person name="Grigoriev I.V."/>
            <person name="Martin F."/>
            <person name="Rosso M.N."/>
        </authorList>
    </citation>
    <scope>NUCLEOTIDE SEQUENCE [LARGE SCALE GENOMIC DNA]</scope>
    <source>
        <strain evidence="2 3">CIRM-BRFM 1785</strain>
    </source>
</reference>
<sequence length="462" mass="51848">MSAVAISHSRLPLETWDNIIECLCEDRDDNAGTLLACSLTCHALLSASRRHTFFHVCLRDTARYHSFKSLIKGPNYVAPHVRALTVRGTRSSDRELRRFPSNGQWLHLLPTLTRLAHLRLYQFSFLIPRKLKSDVGALVRNLRTLDLTLTSSRAESLASLLRACGDGLSSIIPRSAPRSLEDLSSLLSTQNGADCAIRSIVWNPGGPADAGLSTSLATLTKWLDHGRRSLQKLAIAWIGSKYTPLSLTQKLLRDSENSLEHLHLHFAESRDGHGSSAAFLNLNGNTRLKTLHIVLYVGRLPDVTCMLAAPASSVNMFVNLTYLVIRIVIRRDTFIRMAREWRTFCKEIDGLCSARPLINFEFRLDLRISMHPIVPITQLPEDLRAMMETIAALFVEATSGLASCLPPPERTGGRVRFGIIWLWGGNLPFATAFDKQHCPPEYFLGDPEWYRSNEAPWDFRRA</sequence>
<evidence type="ECO:0008006" key="4">
    <source>
        <dbReference type="Google" id="ProtNLM"/>
    </source>
</evidence>
<comment type="caution">
    <text evidence="2">The sequence shown here is derived from an EMBL/GenBank/DDBJ whole genome shotgun (WGS) entry which is preliminary data.</text>
</comment>
<evidence type="ECO:0000313" key="3">
    <source>
        <dbReference type="Proteomes" id="UP000814176"/>
    </source>
</evidence>
<keyword evidence="3" id="KW-1185">Reference proteome</keyword>
<dbReference type="EMBL" id="JADCUA010000019">
    <property type="protein sequence ID" value="KAH9833283.1"/>
    <property type="molecule type" value="Genomic_DNA"/>
</dbReference>
<gene>
    <name evidence="2" type="ORF">C8Q71DRAFT_774881</name>
</gene>
<organism evidence="2 3">
    <name type="scientific">Rhodofomes roseus</name>
    <dbReference type="NCBI Taxonomy" id="34475"/>
    <lineage>
        <taxon>Eukaryota</taxon>
        <taxon>Fungi</taxon>
        <taxon>Dikarya</taxon>
        <taxon>Basidiomycota</taxon>
        <taxon>Agaricomycotina</taxon>
        <taxon>Agaricomycetes</taxon>
        <taxon>Polyporales</taxon>
        <taxon>Rhodofomes</taxon>
    </lineage>
</organism>
<dbReference type="Proteomes" id="UP000814176">
    <property type="component" value="Unassembled WGS sequence"/>
</dbReference>
<keyword evidence="1" id="KW-0472">Membrane</keyword>
<evidence type="ECO:0000256" key="1">
    <source>
        <dbReference type="SAM" id="Phobius"/>
    </source>
</evidence>
<keyword evidence="1" id="KW-1133">Transmembrane helix</keyword>